<keyword evidence="2" id="KW-1185">Reference proteome</keyword>
<organism evidence="1 2">
    <name type="scientific">Cymbomonas tetramitiformis</name>
    <dbReference type="NCBI Taxonomy" id="36881"/>
    <lineage>
        <taxon>Eukaryota</taxon>
        <taxon>Viridiplantae</taxon>
        <taxon>Chlorophyta</taxon>
        <taxon>Pyramimonadophyceae</taxon>
        <taxon>Pyramimonadales</taxon>
        <taxon>Pyramimonadaceae</taxon>
        <taxon>Cymbomonas</taxon>
    </lineage>
</organism>
<gene>
    <name evidence="1" type="ORF">CYMTET_33314</name>
</gene>
<evidence type="ECO:0000313" key="1">
    <source>
        <dbReference type="EMBL" id="KAK3257608.1"/>
    </source>
</evidence>
<proteinExistence type="predicted"/>
<sequence length="324" mass="34039">MESDDSEDDQMDVQEELRQLRFQIGKAVTFGQASVPPPASLLSFAGMTTDPRQQVVPRHGGAAAAMSSAPTGCMTAGDGADGGVPPRGGSCAELGEDSETQSIDDMLMGSEEEESPPSICDESFVRAPDGVSTARSQQVVGCGAPPFGLRPINFPMFACLVGLLCFGIAGVTAGLGDVFDTNDGNSVTEVPVMCIGAACIYSGVDQFSPETRQLVLQLFAKAGGGTAAAASGYSPKTGYTFDNVDAEADYIVVVLVSSLSNTLMPISHNEFSKLLDREHNYAYYHVTLDEVIFSILPRTVLRGNALASVPREVARDHLAIEGLT</sequence>
<dbReference type="AlphaFoldDB" id="A0AAE0FDX6"/>
<reference evidence="1 2" key="1">
    <citation type="journal article" date="2015" name="Genome Biol. Evol.">
        <title>Comparative Genomics of a Bacterivorous Green Alga Reveals Evolutionary Causalities and Consequences of Phago-Mixotrophic Mode of Nutrition.</title>
        <authorList>
            <person name="Burns J.A."/>
            <person name="Paasch A."/>
            <person name="Narechania A."/>
            <person name="Kim E."/>
        </authorList>
    </citation>
    <scope>NUCLEOTIDE SEQUENCE [LARGE SCALE GENOMIC DNA]</scope>
    <source>
        <strain evidence="1 2">PLY_AMNH</strain>
    </source>
</reference>
<protein>
    <submittedName>
        <fullName evidence="1">Uncharacterized protein</fullName>
    </submittedName>
</protein>
<dbReference type="Proteomes" id="UP001190700">
    <property type="component" value="Unassembled WGS sequence"/>
</dbReference>
<name>A0AAE0FDX6_9CHLO</name>
<accession>A0AAE0FDX6</accession>
<comment type="caution">
    <text evidence="1">The sequence shown here is derived from an EMBL/GenBank/DDBJ whole genome shotgun (WGS) entry which is preliminary data.</text>
</comment>
<evidence type="ECO:0000313" key="2">
    <source>
        <dbReference type="Proteomes" id="UP001190700"/>
    </source>
</evidence>
<dbReference type="EMBL" id="LGRX02020325">
    <property type="protein sequence ID" value="KAK3257608.1"/>
    <property type="molecule type" value="Genomic_DNA"/>
</dbReference>